<keyword evidence="3" id="KW-1185">Reference proteome</keyword>
<proteinExistence type="predicted"/>
<evidence type="ECO:0000259" key="1">
    <source>
        <dbReference type="Pfam" id="PF09722"/>
    </source>
</evidence>
<dbReference type="InterPro" id="IPR024467">
    <property type="entry name" value="Xre/MbcA/ParS-like_toxin-bd"/>
</dbReference>
<name>A0ABY0NZL4_9HYPH</name>
<organism evidence="2 3">
    <name type="scientific">Bosea robiniae</name>
    <dbReference type="NCBI Taxonomy" id="1036780"/>
    <lineage>
        <taxon>Bacteria</taxon>
        <taxon>Pseudomonadati</taxon>
        <taxon>Pseudomonadota</taxon>
        <taxon>Alphaproteobacteria</taxon>
        <taxon>Hyphomicrobiales</taxon>
        <taxon>Boseaceae</taxon>
        <taxon>Bosea</taxon>
    </lineage>
</organism>
<accession>A0ABY0NZL4</accession>
<evidence type="ECO:0000313" key="2">
    <source>
        <dbReference type="EMBL" id="SDG45339.1"/>
    </source>
</evidence>
<evidence type="ECO:0000313" key="3">
    <source>
        <dbReference type="Proteomes" id="UP000199468"/>
    </source>
</evidence>
<protein>
    <recommendedName>
        <fullName evidence="1">Antitoxin Xre/MbcA/ParS-like toxin-binding domain-containing protein</fullName>
    </recommendedName>
</protein>
<sequence length="65" mass="7588">MVDRMALILTIHTSLRIWFRDPERSYGWMRRPNLTFDNLPPIQLIETEAGARRLKAYLDASIEAG</sequence>
<feature type="domain" description="Antitoxin Xre/MbcA/ParS-like toxin-binding" evidence="1">
    <location>
        <begin position="14"/>
        <end position="60"/>
    </location>
</feature>
<reference evidence="2 3" key="1">
    <citation type="submission" date="2016-10" db="EMBL/GenBank/DDBJ databases">
        <authorList>
            <person name="Varghese N."/>
            <person name="Submissions S."/>
        </authorList>
    </citation>
    <scope>NUCLEOTIDE SEQUENCE [LARGE SCALE GENOMIC DNA]</scope>
    <source>
        <strain evidence="2 3">DSM 26672</strain>
    </source>
</reference>
<dbReference type="EMBL" id="FNBZ01000004">
    <property type="protein sequence ID" value="SDG45339.1"/>
    <property type="molecule type" value="Genomic_DNA"/>
</dbReference>
<dbReference type="Proteomes" id="UP000199468">
    <property type="component" value="Unassembled WGS sequence"/>
</dbReference>
<gene>
    <name evidence="2" type="ORF">SAMN05421844_10461</name>
</gene>
<dbReference type="Pfam" id="PF09722">
    <property type="entry name" value="Xre_MbcA_ParS_C"/>
    <property type="match status" value="1"/>
</dbReference>
<comment type="caution">
    <text evidence="2">The sequence shown here is derived from an EMBL/GenBank/DDBJ whole genome shotgun (WGS) entry which is preliminary data.</text>
</comment>